<dbReference type="Pfam" id="PF24771">
    <property type="entry name" value="Ig_CFAP74_1st"/>
    <property type="match status" value="1"/>
</dbReference>
<feature type="compositionally biased region" description="Basic and acidic residues" evidence="1">
    <location>
        <begin position="944"/>
        <end position="960"/>
    </location>
</feature>
<evidence type="ECO:0000313" key="5">
    <source>
        <dbReference type="Ensembl" id="ENSCSEP00000005922.1"/>
    </source>
</evidence>
<feature type="region of interest" description="Disordered" evidence="1">
    <location>
        <begin position="466"/>
        <end position="539"/>
    </location>
</feature>
<dbReference type="OMA" id="ENTMWHI"/>
<reference evidence="5" key="2">
    <citation type="submission" date="2025-08" db="UniProtKB">
        <authorList>
            <consortium name="Ensembl"/>
        </authorList>
    </citation>
    <scope>IDENTIFICATION</scope>
</reference>
<dbReference type="PANTHER" id="PTHR22538:SF0">
    <property type="entry name" value="CILIA- AND FLAGELLA-ASSOCIATED PROTEIN 74"/>
    <property type="match status" value="1"/>
</dbReference>
<feature type="region of interest" description="Disordered" evidence="1">
    <location>
        <begin position="16"/>
        <end position="70"/>
    </location>
</feature>
<dbReference type="Proteomes" id="UP000265120">
    <property type="component" value="Chromosome 10"/>
</dbReference>
<dbReference type="SUPFAM" id="SSF49354">
    <property type="entry name" value="PapD-like"/>
    <property type="match status" value="1"/>
</dbReference>
<dbReference type="Pfam" id="PF24798">
    <property type="entry name" value="Ig-CFAP74_4th"/>
    <property type="match status" value="1"/>
</dbReference>
<dbReference type="Pfam" id="PF24770">
    <property type="entry name" value="Ig-CFAP74_2"/>
    <property type="match status" value="1"/>
</dbReference>
<feature type="region of interest" description="Disordered" evidence="1">
    <location>
        <begin position="939"/>
        <end position="984"/>
    </location>
</feature>
<feature type="compositionally biased region" description="Basic and acidic residues" evidence="1">
    <location>
        <begin position="283"/>
        <end position="302"/>
    </location>
</feature>
<dbReference type="STRING" id="244447.ENSCSEP00000005922"/>
<name>A0A3P8UU68_CYNSE</name>
<feature type="domain" description="CFAP74 third Ig-like" evidence="3">
    <location>
        <begin position="608"/>
        <end position="719"/>
    </location>
</feature>
<evidence type="ECO:0000313" key="6">
    <source>
        <dbReference type="Proteomes" id="UP000265120"/>
    </source>
</evidence>
<feature type="compositionally biased region" description="Low complexity" evidence="1">
    <location>
        <begin position="499"/>
        <end position="512"/>
    </location>
</feature>
<dbReference type="Ensembl" id="ENSCSET00000005986.1">
    <property type="protein sequence ID" value="ENSCSEP00000005922.1"/>
    <property type="gene ID" value="ENSCSEG00000003829.1"/>
</dbReference>
<feature type="domain" description="CFAP74 fourth Ig-like" evidence="4">
    <location>
        <begin position="725"/>
        <end position="819"/>
    </location>
</feature>
<dbReference type="InterPro" id="IPR008962">
    <property type="entry name" value="PapD-like_sf"/>
</dbReference>
<dbReference type="InterPro" id="IPR056306">
    <property type="entry name" value="Ig-CFAP74_2nd"/>
</dbReference>
<dbReference type="InterPro" id="IPR056307">
    <property type="entry name" value="Ig-CFAP74_3rd"/>
</dbReference>
<dbReference type="Gene3D" id="2.60.40.10">
    <property type="entry name" value="Immunoglobulins"/>
    <property type="match status" value="5"/>
</dbReference>
<evidence type="ECO:0000256" key="1">
    <source>
        <dbReference type="SAM" id="MobiDB-lite"/>
    </source>
</evidence>
<dbReference type="InParanoid" id="A0A3P8UU68"/>
<reference evidence="5" key="3">
    <citation type="submission" date="2025-09" db="UniProtKB">
        <authorList>
            <consortium name="Ensembl"/>
        </authorList>
    </citation>
    <scope>IDENTIFICATION</scope>
</reference>
<dbReference type="InterPro" id="IPR013783">
    <property type="entry name" value="Ig-like_fold"/>
</dbReference>
<evidence type="ECO:0000259" key="4">
    <source>
        <dbReference type="Pfam" id="PF24798"/>
    </source>
</evidence>
<organism evidence="5 6">
    <name type="scientific">Cynoglossus semilaevis</name>
    <name type="common">Tongue sole</name>
    <dbReference type="NCBI Taxonomy" id="244447"/>
    <lineage>
        <taxon>Eukaryota</taxon>
        <taxon>Metazoa</taxon>
        <taxon>Chordata</taxon>
        <taxon>Craniata</taxon>
        <taxon>Vertebrata</taxon>
        <taxon>Euteleostomi</taxon>
        <taxon>Actinopterygii</taxon>
        <taxon>Neopterygii</taxon>
        <taxon>Teleostei</taxon>
        <taxon>Neoteleostei</taxon>
        <taxon>Acanthomorphata</taxon>
        <taxon>Carangaria</taxon>
        <taxon>Pleuronectiformes</taxon>
        <taxon>Pleuronectoidei</taxon>
        <taxon>Cynoglossidae</taxon>
        <taxon>Cynoglossinae</taxon>
        <taxon>Cynoglossus</taxon>
    </lineage>
</organism>
<sequence length="1459" mass="161753">MYMCPLLCTYSKQAAMMQEQENQKKSEDGQENQSTPSKESLESKQSNISKKKGEDAHGNKTTHKGSKYLKETFERVHKQEVEHEEQNKHLYEKRMQAVNSLKSNIAATQEGLRAQQSKAKALALKKEEEEKQLKESMQNQDIGSVKYLYQLQHLDELKRKREEFEEKLKRKKEAIVAKTLQEEKHGKSTMKDQTKPAKPSTTENMASLAKAKEDLQILLGPRPTSPTERGTTAFGLLHDLSSSSSASSDDEDQEGPTDVEMDQQGPSESLAEPEFSGLWEQQYKPEKPPKEKPAPKEKPIKTRIKLDKPRKAVKRSPFVSKPEVVIFKDFDIGKTYKRKIILTNTSGTTNHLRLLGVTKKLEDFICINFDPPGSVPAGMSCEMQAVFQPLINEDLEGEVNFISSGGSFNLPIRCNTKKCEMEVESEDVDFGPQVLGQVISRTITLTNKGALSTHYSLEIRCPTPKVPSPVSAQACQETGSQNASAGSVCDEAAEEQPQEQEQNQEQNQQAGEASEESHPQNPEEIPDTGVSTEMEAEVEESAPEIYDINLGEIREGDIAPFESTTFEVIFTPTVPGEAKLDFNINFTNPMAKTIFMHAHGVAVSIPVSLVQPNIDLKICMFDCLYQDTVTIQSSATVTLKVTFEVCQEMRKHMEIFPKNGFIQAQSTLNAQLKFQPRHTLAKDAGAYFDSETGVLQVPALLHVSGQVQPIPFAVHAVVTCSDLKFDRAEVDFGYCSIYQSIKNTVRLTNLSLLPQDFGFLNVPKYVEIQPNDGFGTLLPQETLEISLMLSAVKAIDYKFSLHCKSGMNRDFLLSCRGVGVRPPLELSHTLVNFGATAIGDHSTAVIILTNHQSSRFRPKPPDAAGVKDGQSPPRLFSFLLPNNSDITLTPATGRLLPGEKCLIQVTFKPTFLDREIKEEGLRLLQEAALLKQLEEMQLNAEQEQDPKKEVLPEPVKEKKEKKAKSQKMDTSGDQGTDKVSESPTIDDVVEGSELYEQAKTSLLHTFAPRYKEYTIPCFISDGDPPEDNRQAQPAWSPFNTLYLQLQCPAVRPCLQVVSDNELTIIDFHQVSIGDKVIKEFTVQNISDESFQLKSSVLDIFGPFSILNALRIIKPGDQHTLLLAFYPSVDKKFCEVLEIQTPTMNLEVTLRGEGVIPDVTSSHPGGLLDFGYVLEKESTLRVIELHNSSPVAVGFRALLASLCRSKPKGGIEHLNILLGDYTDPELQPVVGTQNYSGANVFSVVPAEGVIGPGQSLNITIVFQPDHPSVYYSDKLTIEIMNKKNLCIIDLKGAASSHNMYLYGGDMLTVPIESLLPPLTDYQTPPSEENDITTPVLVTLRASISEGVITPAVRELKVGCIRSTQSKKSGEFYWDDVLPIQQQGFTVEPLKSNVEPGKEVTITITWSPQSGYKPYEVVQARVLLTVRGDQNNVYSVNLMALVSYSSPSSSPPSPATSVVPM</sequence>
<reference evidence="5 6" key="1">
    <citation type="journal article" date="2014" name="Nat. Genet.">
        <title>Whole-genome sequence of a flatfish provides insights into ZW sex chromosome evolution and adaptation to a benthic lifestyle.</title>
        <authorList>
            <person name="Chen S."/>
            <person name="Zhang G."/>
            <person name="Shao C."/>
            <person name="Huang Q."/>
            <person name="Liu G."/>
            <person name="Zhang P."/>
            <person name="Song W."/>
            <person name="An N."/>
            <person name="Chalopin D."/>
            <person name="Volff J.N."/>
            <person name="Hong Y."/>
            <person name="Li Q."/>
            <person name="Sha Z."/>
            <person name="Zhou H."/>
            <person name="Xie M."/>
            <person name="Yu Q."/>
            <person name="Liu Y."/>
            <person name="Xiang H."/>
            <person name="Wang N."/>
            <person name="Wu K."/>
            <person name="Yang C."/>
            <person name="Zhou Q."/>
            <person name="Liao X."/>
            <person name="Yang L."/>
            <person name="Hu Q."/>
            <person name="Zhang J."/>
            <person name="Meng L."/>
            <person name="Jin L."/>
            <person name="Tian Y."/>
            <person name="Lian J."/>
            <person name="Yang J."/>
            <person name="Miao G."/>
            <person name="Liu S."/>
            <person name="Liang Z."/>
            <person name="Yan F."/>
            <person name="Li Y."/>
            <person name="Sun B."/>
            <person name="Zhang H."/>
            <person name="Zhang J."/>
            <person name="Zhu Y."/>
            <person name="Du M."/>
            <person name="Zhao Y."/>
            <person name="Schartl M."/>
            <person name="Tang Q."/>
            <person name="Wang J."/>
        </authorList>
    </citation>
    <scope>NUCLEOTIDE SEQUENCE</scope>
</reference>
<accession>A0A3P8UU68</accession>
<protein>
    <submittedName>
        <fullName evidence="5">Cilia and flagella associated protein 74</fullName>
    </submittedName>
</protein>
<evidence type="ECO:0000259" key="2">
    <source>
        <dbReference type="Pfam" id="PF24770"/>
    </source>
</evidence>
<keyword evidence="6" id="KW-1185">Reference proteome</keyword>
<dbReference type="PANTHER" id="PTHR22538">
    <property type="entry name" value="CILIA- AND FLAGELLA-ASSOCIATED PROTEIN 74"/>
    <property type="match status" value="1"/>
</dbReference>
<feature type="compositionally biased region" description="Acidic residues" evidence="1">
    <location>
        <begin position="248"/>
        <end position="261"/>
    </location>
</feature>
<feature type="region of interest" description="Disordered" evidence="1">
    <location>
        <begin position="176"/>
        <end position="302"/>
    </location>
</feature>
<feature type="compositionally biased region" description="Basic and acidic residues" evidence="1">
    <location>
        <begin position="180"/>
        <end position="195"/>
    </location>
</feature>
<dbReference type="InterPro" id="IPR056310">
    <property type="entry name" value="Ig-CFAP74_4th"/>
</dbReference>
<proteinExistence type="predicted"/>
<evidence type="ECO:0000259" key="3">
    <source>
        <dbReference type="Pfam" id="PF24778"/>
    </source>
</evidence>
<dbReference type="Pfam" id="PF24778">
    <property type="entry name" value="Ig-CFAP74_3rd"/>
    <property type="match status" value="1"/>
</dbReference>
<feature type="compositionally biased region" description="Polar residues" evidence="1">
    <location>
        <begin position="470"/>
        <end position="485"/>
    </location>
</feature>
<dbReference type="GeneTree" id="ENSGT00900000141054"/>
<feature type="compositionally biased region" description="Polar residues" evidence="1">
    <location>
        <begin position="31"/>
        <end position="48"/>
    </location>
</feature>
<feature type="domain" description="CFAP74 second Ig-like" evidence="2">
    <location>
        <begin position="423"/>
        <end position="604"/>
    </location>
</feature>
<feature type="compositionally biased region" description="Low complexity" evidence="1">
    <location>
        <begin position="236"/>
        <end position="247"/>
    </location>
</feature>